<dbReference type="OrthoDB" id="5428049at2759"/>
<evidence type="ECO:0000313" key="1">
    <source>
        <dbReference type="EMBL" id="KZL85913.1"/>
    </source>
</evidence>
<proteinExistence type="predicted"/>
<dbReference type="AlphaFoldDB" id="A0A162NFJ4"/>
<keyword evidence="2" id="KW-1185">Reference proteome</keyword>
<name>A0A162NFJ4_COLIC</name>
<comment type="caution">
    <text evidence="1">The sequence shown here is derived from an EMBL/GenBank/DDBJ whole genome shotgun (WGS) entry which is preliminary data.</text>
</comment>
<reference evidence="1 2" key="1">
    <citation type="submission" date="2015-06" db="EMBL/GenBank/DDBJ databases">
        <title>Survival trade-offs in plant roots during colonization by closely related pathogenic and mutualistic fungi.</title>
        <authorList>
            <person name="Hacquard S."/>
            <person name="Kracher B."/>
            <person name="Hiruma K."/>
            <person name="Weinman A."/>
            <person name="Muench P."/>
            <person name="Garrido Oter R."/>
            <person name="Ver Loren van Themaat E."/>
            <person name="Dallerey J.-F."/>
            <person name="Damm U."/>
            <person name="Henrissat B."/>
            <person name="Lespinet O."/>
            <person name="Thon M."/>
            <person name="Kemen E."/>
            <person name="McHardy A.C."/>
            <person name="Schulze-Lefert P."/>
            <person name="O'Connell R.J."/>
        </authorList>
    </citation>
    <scope>NUCLEOTIDE SEQUENCE [LARGE SCALE GENOMIC DNA]</scope>
    <source>
        <strain evidence="1 2">MAFF 238704</strain>
    </source>
</reference>
<gene>
    <name evidence="1" type="ORF">CI238_07743</name>
</gene>
<dbReference type="Proteomes" id="UP000076584">
    <property type="component" value="Unassembled WGS sequence"/>
</dbReference>
<evidence type="ECO:0000313" key="2">
    <source>
        <dbReference type="Proteomes" id="UP000076584"/>
    </source>
</evidence>
<dbReference type="EMBL" id="LFIW01000563">
    <property type="protein sequence ID" value="KZL85913.1"/>
    <property type="molecule type" value="Genomic_DNA"/>
</dbReference>
<sequence>MEEAKKSDGEMLKEEKEALILKIIPALLFFIPSSARLVGNTAFSIAEIAGDPSNAVMAIMTLLSAGRVKSPRDFTDLVSARSAHTKAGVSKMGLTFRKRRPNDWGYGLLNNDDWYNGNPGAKQCTAAYEDAPPAALTRGLTKVRAEGNRHIITPRSGEDLPKTFVAPGSPRKCDVEPQRQREVFVDEEGDEYVELLPGDGPDFSALGELPTPSMPRTAEAAVTAVPWYSLGCGGSGNRS</sequence>
<accession>A0A162NFJ4</accession>
<organism evidence="1 2">
    <name type="scientific">Colletotrichum incanum</name>
    <name type="common">Soybean anthracnose fungus</name>
    <dbReference type="NCBI Taxonomy" id="1573173"/>
    <lineage>
        <taxon>Eukaryota</taxon>
        <taxon>Fungi</taxon>
        <taxon>Dikarya</taxon>
        <taxon>Ascomycota</taxon>
        <taxon>Pezizomycotina</taxon>
        <taxon>Sordariomycetes</taxon>
        <taxon>Hypocreomycetidae</taxon>
        <taxon>Glomerellales</taxon>
        <taxon>Glomerellaceae</taxon>
        <taxon>Colletotrichum</taxon>
        <taxon>Colletotrichum spaethianum species complex</taxon>
    </lineage>
</organism>
<dbReference type="GO" id="GO:0016787">
    <property type="term" value="F:hydrolase activity"/>
    <property type="evidence" value="ECO:0007669"/>
    <property type="project" value="UniProtKB-KW"/>
</dbReference>
<protein>
    <submittedName>
        <fullName evidence="1">Glycoside hydrolase family 55 protein</fullName>
    </submittedName>
</protein>
<keyword evidence="1" id="KW-0378">Hydrolase</keyword>